<evidence type="ECO:0000313" key="2">
    <source>
        <dbReference type="EMBL" id="MEA5365545.1"/>
    </source>
</evidence>
<accession>A0ABU5RJ33</accession>
<dbReference type="RefSeq" id="WP_323334154.1">
    <property type="nucleotide sequence ID" value="NZ_JAYFSI010000012.1"/>
</dbReference>
<name>A0ABU5RJ33_9PSEU</name>
<gene>
    <name evidence="2" type="ORF">VA596_38885</name>
</gene>
<evidence type="ECO:0000313" key="3">
    <source>
        <dbReference type="Proteomes" id="UP001304298"/>
    </source>
</evidence>
<proteinExistence type="predicted"/>
<feature type="transmembrane region" description="Helical" evidence="1">
    <location>
        <begin position="110"/>
        <end position="131"/>
    </location>
</feature>
<organism evidence="2 3">
    <name type="scientific">Amycolatopsis heterodermiae</name>
    <dbReference type="NCBI Taxonomy" id="3110235"/>
    <lineage>
        <taxon>Bacteria</taxon>
        <taxon>Bacillati</taxon>
        <taxon>Actinomycetota</taxon>
        <taxon>Actinomycetes</taxon>
        <taxon>Pseudonocardiales</taxon>
        <taxon>Pseudonocardiaceae</taxon>
        <taxon>Amycolatopsis</taxon>
    </lineage>
</organism>
<protein>
    <submittedName>
        <fullName evidence="2">Uncharacterized protein</fullName>
    </submittedName>
</protein>
<keyword evidence="1" id="KW-0472">Membrane</keyword>
<evidence type="ECO:0000256" key="1">
    <source>
        <dbReference type="SAM" id="Phobius"/>
    </source>
</evidence>
<dbReference type="Proteomes" id="UP001304298">
    <property type="component" value="Unassembled WGS sequence"/>
</dbReference>
<keyword evidence="1" id="KW-1133">Transmembrane helix</keyword>
<sequence length="132" mass="14487">MAKKSTRRLLGSLWGYLLLAAVIWLWFLPSIGPGVIAALSGFVVLYSLFQAPMWCCAENRDGGLCRNNAYGLLLGCHFRQHKWQKLKMAVRQQYWGKLGRRVFSGVGGQAATFSAFAGMLSACVATATLIAK</sequence>
<keyword evidence="3" id="KW-1185">Reference proteome</keyword>
<keyword evidence="1" id="KW-0812">Transmembrane</keyword>
<dbReference type="EMBL" id="JAYFSI010000012">
    <property type="protein sequence ID" value="MEA5365545.1"/>
    <property type="molecule type" value="Genomic_DNA"/>
</dbReference>
<feature type="transmembrane region" description="Helical" evidence="1">
    <location>
        <begin position="9"/>
        <end position="28"/>
    </location>
</feature>
<comment type="caution">
    <text evidence="2">The sequence shown here is derived from an EMBL/GenBank/DDBJ whole genome shotgun (WGS) entry which is preliminary data.</text>
</comment>
<reference evidence="2 3" key="1">
    <citation type="submission" date="2023-12" db="EMBL/GenBank/DDBJ databases">
        <title>Amycolatopsis sp. V23-08.</title>
        <authorList>
            <person name="Somphong A."/>
        </authorList>
    </citation>
    <scope>NUCLEOTIDE SEQUENCE [LARGE SCALE GENOMIC DNA]</scope>
    <source>
        <strain evidence="2 3">V23-08</strain>
    </source>
</reference>